<dbReference type="EMBL" id="JABSTU010000002">
    <property type="protein sequence ID" value="KAH8037097.1"/>
    <property type="molecule type" value="Genomic_DNA"/>
</dbReference>
<reference evidence="2" key="2">
    <citation type="submission" date="2021-09" db="EMBL/GenBank/DDBJ databases">
        <authorList>
            <person name="Jia N."/>
            <person name="Wang J."/>
            <person name="Shi W."/>
            <person name="Du L."/>
            <person name="Sun Y."/>
            <person name="Zhan W."/>
            <person name="Jiang J."/>
            <person name="Wang Q."/>
            <person name="Zhang B."/>
            <person name="Ji P."/>
            <person name="Sakyi L.B."/>
            <person name="Cui X."/>
            <person name="Yuan T."/>
            <person name="Jiang B."/>
            <person name="Yang W."/>
            <person name="Lam T.T.-Y."/>
            <person name="Chang Q."/>
            <person name="Ding S."/>
            <person name="Wang X."/>
            <person name="Zhu J."/>
            <person name="Ruan X."/>
            <person name="Zhao L."/>
            <person name="Wei J."/>
            <person name="Que T."/>
            <person name="Du C."/>
            <person name="Cheng J."/>
            <person name="Dai P."/>
            <person name="Han X."/>
            <person name="Huang E."/>
            <person name="Gao Y."/>
            <person name="Liu J."/>
            <person name="Shao H."/>
            <person name="Ye R."/>
            <person name="Li L."/>
            <person name="Wei W."/>
            <person name="Wang X."/>
            <person name="Wang C."/>
            <person name="Huo Q."/>
            <person name="Li W."/>
            <person name="Guo W."/>
            <person name="Chen H."/>
            <person name="Chen S."/>
            <person name="Zhou L."/>
            <person name="Zhou L."/>
            <person name="Ni X."/>
            <person name="Tian J."/>
            <person name="Zhou Y."/>
            <person name="Sheng Y."/>
            <person name="Liu T."/>
            <person name="Pan Y."/>
            <person name="Xia L."/>
            <person name="Li J."/>
            <person name="Zhao F."/>
            <person name="Cao W."/>
        </authorList>
    </citation>
    <scope>NUCLEOTIDE SEQUENCE</scope>
    <source>
        <strain evidence="2">Rmic-2018</strain>
        <tissue evidence="2">Larvae</tissue>
    </source>
</reference>
<evidence type="ECO:0000313" key="3">
    <source>
        <dbReference type="Proteomes" id="UP000821866"/>
    </source>
</evidence>
<protein>
    <submittedName>
        <fullName evidence="2">Uncharacterized protein</fullName>
    </submittedName>
</protein>
<name>A0A9J6ERT3_RHIMP</name>
<comment type="caution">
    <text evidence="2">The sequence shown here is derived from an EMBL/GenBank/DDBJ whole genome shotgun (WGS) entry which is preliminary data.</text>
</comment>
<organism evidence="2 3">
    <name type="scientific">Rhipicephalus microplus</name>
    <name type="common">Cattle tick</name>
    <name type="synonym">Boophilus microplus</name>
    <dbReference type="NCBI Taxonomy" id="6941"/>
    <lineage>
        <taxon>Eukaryota</taxon>
        <taxon>Metazoa</taxon>
        <taxon>Ecdysozoa</taxon>
        <taxon>Arthropoda</taxon>
        <taxon>Chelicerata</taxon>
        <taxon>Arachnida</taxon>
        <taxon>Acari</taxon>
        <taxon>Parasitiformes</taxon>
        <taxon>Ixodida</taxon>
        <taxon>Ixodoidea</taxon>
        <taxon>Ixodidae</taxon>
        <taxon>Rhipicephalinae</taxon>
        <taxon>Rhipicephalus</taxon>
        <taxon>Boophilus</taxon>
    </lineage>
</organism>
<evidence type="ECO:0000256" key="1">
    <source>
        <dbReference type="SAM" id="MobiDB-lite"/>
    </source>
</evidence>
<keyword evidence="3" id="KW-1185">Reference proteome</keyword>
<feature type="region of interest" description="Disordered" evidence="1">
    <location>
        <begin position="101"/>
        <end position="122"/>
    </location>
</feature>
<dbReference type="AlphaFoldDB" id="A0A9J6ERT3"/>
<dbReference type="Proteomes" id="UP000821866">
    <property type="component" value="Chromosome 10"/>
</dbReference>
<sequence>MDRHAGQKRRTKYRTKYGYGKCERKPPVWKTKRSAAIDSDKLRTASLPSHVSSETDTCSMPLLGSEAYYAEPLTSHDIAAGFERDRRLVSMAADDNIVPAHRNDDKSVVGSEAYDPGPSSSRGIAVQCEREKSFFLAAANDNVVPRQLSRMSAIVFLSGSALLEYIWNLVSCPWKPAVSPKRFARCRQWSQVRVPAAD</sequence>
<proteinExistence type="predicted"/>
<accession>A0A9J6ERT3</accession>
<gene>
    <name evidence="2" type="ORF">HPB51_008521</name>
</gene>
<reference evidence="2" key="1">
    <citation type="journal article" date="2020" name="Cell">
        <title>Large-Scale Comparative Analyses of Tick Genomes Elucidate Their Genetic Diversity and Vector Capacities.</title>
        <authorList>
            <consortium name="Tick Genome and Microbiome Consortium (TIGMIC)"/>
            <person name="Jia N."/>
            <person name="Wang J."/>
            <person name="Shi W."/>
            <person name="Du L."/>
            <person name="Sun Y."/>
            <person name="Zhan W."/>
            <person name="Jiang J.F."/>
            <person name="Wang Q."/>
            <person name="Zhang B."/>
            <person name="Ji P."/>
            <person name="Bell-Sakyi L."/>
            <person name="Cui X.M."/>
            <person name="Yuan T.T."/>
            <person name="Jiang B.G."/>
            <person name="Yang W.F."/>
            <person name="Lam T.T."/>
            <person name="Chang Q.C."/>
            <person name="Ding S.J."/>
            <person name="Wang X.J."/>
            <person name="Zhu J.G."/>
            <person name="Ruan X.D."/>
            <person name="Zhao L."/>
            <person name="Wei J.T."/>
            <person name="Ye R.Z."/>
            <person name="Que T.C."/>
            <person name="Du C.H."/>
            <person name="Zhou Y.H."/>
            <person name="Cheng J.X."/>
            <person name="Dai P.F."/>
            <person name="Guo W.B."/>
            <person name="Han X.H."/>
            <person name="Huang E.J."/>
            <person name="Li L.F."/>
            <person name="Wei W."/>
            <person name="Gao Y.C."/>
            <person name="Liu J.Z."/>
            <person name="Shao H.Z."/>
            <person name="Wang X."/>
            <person name="Wang C.C."/>
            <person name="Yang T.C."/>
            <person name="Huo Q.B."/>
            <person name="Li W."/>
            <person name="Chen H.Y."/>
            <person name="Chen S.E."/>
            <person name="Zhou L.G."/>
            <person name="Ni X.B."/>
            <person name="Tian J.H."/>
            <person name="Sheng Y."/>
            <person name="Liu T."/>
            <person name="Pan Y.S."/>
            <person name="Xia L.Y."/>
            <person name="Li J."/>
            <person name="Zhao F."/>
            <person name="Cao W.C."/>
        </authorList>
    </citation>
    <scope>NUCLEOTIDE SEQUENCE</scope>
    <source>
        <strain evidence="2">Rmic-2018</strain>
    </source>
</reference>
<evidence type="ECO:0000313" key="2">
    <source>
        <dbReference type="EMBL" id="KAH8037097.1"/>
    </source>
</evidence>